<dbReference type="Proteomes" id="UP001337681">
    <property type="component" value="Unassembled WGS sequence"/>
</dbReference>
<evidence type="ECO:0000313" key="2">
    <source>
        <dbReference type="Proteomes" id="UP001337681"/>
    </source>
</evidence>
<protein>
    <submittedName>
        <fullName evidence="1">Uncharacterized protein</fullName>
    </submittedName>
</protein>
<evidence type="ECO:0000313" key="1">
    <source>
        <dbReference type="EMBL" id="MEE1884816.1"/>
    </source>
</evidence>
<dbReference type="RefSeq" id="WP_330145726.1">
    <property type="nucleotide sequence ID" value="NZ_JAZDQU010000001.1"/>
</dbReference>
<sequence length="68" mass="8050">MSKQKTTSNDKINYIAESLLERFIPKDKEVNSLKFCFTLPPSESYEAHFIKKNNIWELISVERQFPNL</sequence>
<reference evidence="1 2" key="1">
    <citation type="submission" date="2024-01" db="EMBL/GenBank/DDBJ databases">
        <title>Pedobacter sp. nov., isolated from oil-contaminated soil.</title>
        <authorList>
            <person name="Le N.T.T."/>
        </authorList>
    </citation>
    <scope>NUCLEOTIDE SEQUENCE [LARGE SCALE GENOMIC DNA]</scope>
    <source>
        <strain evidence="1 2">VNH31</strain>
    </source>
</reference>
<accession>A0ABU7H0F7</accession>
<dbReference type="EMBL" id="JAZDQU010000001">
    <property type="protein sequence ID" value="MEE1884816.1"/>
    <property type="molecule type" value="Genomic_DNA"/>
</dbReference>
<organism evidence="1 2">
    <name type="scientific">Pedobacter flavus</name>
    <dbReference type="NCBI Taxonomy" id="3113906"/>
    <lineage>
        <taxon>Bacteria</taxon>
        <taxon>Pseudomonadati</taxon>
        <taxon>Bacteroidota</taxon>
        <taxon>Sphingobacteriia</taxon>
        <taxon>Sphingobacteriales</taxon>
        <taxon>Sphingobacteriaceae</taxon>
        <taxon>Pedobacter</taxon>
    </lineage>
</organism>
<proteinExistence type="predicted"/>
<comment type="caution">
    <text evidence="1">The sequence shown here is derived from an EMBL/GenBank/DDBJ whole genome shotgun (WGS) entry which is preliminary data.</text>
</comment>
<name>A0ABU7H0F7_9SPHI</name>
<gene>
    <name evidence="1" type="ORF">VRU49_05205</name>
</gene>
<keyword evidence="2" id="KW-1185">Reference proteome</keyword>